<evidence type="ECO:0000256" key="1">
    <source>
        <dbReference type="ARBA" id="ARBA00004123"/>
    </source>
</evidence>
<feature type="compositionally biased region" description="Polar residues" evidence="4">
    <location>
        <begin position="702"/>
        <end position="711"/>
    </location>
</feature>
<dbReference type="AlphaFoldDB" id="A0A177DBF9"/>
<reference evidence="6 7" key="1">
    <citation type="submission" date="2016-05" db="EMBL/GenBank/DDBJ databases">
        <title>Comparative analysis of secretome profiles of manganese(II)-oxidizing ascomycete fungi.</title>
        <authorList>
            <consortium name="DOE Joint Genome Institute"/>
            <person name="Zeiner C.A."/>
            <person name="Purvine S.O."/>
            <person name="Zink E.M."/>
            <person name="Wu S."/>
            <person name="Pasa-Tolic L."/>
            <person name="Chaput D.L."/>
            <person name="Haridas S."/>
            <person name="Grigoriev I.V."/>
            <person name="Santelli C.M."/>
            <person name="Hansel C.M."/>
        </authorList>
    </citation>
    <scope>NUCLEOTIDE SEQUENCE [LARGE SCALE GENOMIC DNA]</scope>
    <source>
        <strain evidence="6 7">SRC1lrK2f</strain>
    </source>
</reference>
<feature type="region of interest" description="Disordered" evidence="4">
    <location>
        <begin position="827"/>
        <end position="920"/>
    </location>
</feature>
<sequence>MSAAEVPYERIHIPQDHSPGAADTNRRKQQPQQPRQLLSCTKCRERKVKCDRTKPCSACCARGSPRDCYFIAEDGNYAPIQQSYELRKLRAENLRLKERLRSCQIPLDDDDAGREVSPDSVSREGAATSHKRRTTKQKRFQTSEWQDSIYFGSPGLATVVSDFTAADTSCLPLSYTTPRGSDMFRSSPTYPYPTLFSAAPDECFPQLLSCLPEKQELMEYLGAFQRRVYQVPAEMTNNEVEDFLSDARKNSELYPTTLAFLFGLIALGAQHSTWDRGGGQWKAKVIEVETQKSNVYIAAAMQALRLASFTHKPSLSSIQTLLMIGSYLTNDGRMLDAYTLFGTTIRLAHSIGLHRHPKYLDPAPTNEKDCAVRQKVWWHMLHLDEHMSMTLGRPLGITGIGDNPWPVELTTDPVLLRFGEFVNHFTVLARQIMSCDRLTSARIDELTDALRRLLDTVPETLQFNDTWMYPETNLPDLYAIAIVYFCKTHTYIVLLNRQRFGKHTTQDAVPIGADSATAFQAVNRFQPDTWSTLAARRAKTLVLASSEALLTAFIFFYHRDPAALISWTLAQQAFNSSMILLLDAIECRIITVGAMKAEQAFVIFKDLYENNVHSLAGLAVEKISWGLQELRTAVTKQPGVPPRKQGNAAAQEADKSESTRILSRSDTVMGHMEMSLLEGPGQHAIQDVALVPEIWIDSRTSTQFGDQQQGPSYLHTADQKETASSKEEADSSRPAEIMQGLRRSTTLRPTPTRYATRSGDGYMQPHGYTAPTSPSDFSMLHGHVRKDTMGPHEWQTSQGDERTIPLHLYNQLQRVTASAEPDNDMFWNQGWHFEAPDGSQGHETPPSAWSHPREESHSLQRHRSCPGIPPTNAHPPLLRPHYSLPSENDRSTARTSRNTPLRTTSSGDYNPFDAPQYSSYDSDPRTYHHFASSSAVPLPMSSIAEAANVYAPTTHGMSQQGEQVHMRCSVAIHPSTVGPLSSLTPLAESRDMDDWSGFMGSEGFR</sequence>
<dbReference type="KEGG" id="aalt:CC77DRAFT_279987"/>
<dbReference type="PROSITE" id="PS50048">
    <property type="entry name" value="ZN2_CY6_FUNGAL_2"/>
    <property type="match status" value="1"/>
</dbReference>
<feature type="region of interest" description="Disordered" evidence="4">
    <location>
        <begin position="636"/>
        <end position="662"/>
    </location>
</feature>
<evidence type="ECO:0000259" key="5">
    <source>
        <dbReference type="PROSITE" id="PS50048"/>
    </source>
</evidence>
<proteinExistence type="predicted"/>
<dbReference type="GeneID" id="29116590"/>
<dbReference type="Gene3D" id="4.10.240.10">
    <property type="entry name" value="Zn(2)-C6 fungal-type DNA-binding domain"/>
    <property type="match status" value="1"/>
</dbReference>
<dbReference type="Pfam" id="PF04082">
    <property type="entry name" value="Fungal_trans"/>
    <property type="match status" value="1"/>
</dbReference>
<protein>
    <recommendedName>
        <fullName evidence="5">Zn(2)-C6 fungal-type domain-containing protein</fullName>
    </recommendedName>
</protein>
<keyword evidence="7" id="KW-1185">Reference proteome</keyword>
<keyword evidence="2" id="KW-0479">Metal-binding</keyword>
<dbReference type="CDD" id="cd12148">
    <property type="entry name" value="fungal_TF_MHR"/>
    <property type="match status" value="1"/>
</dbReference>
<feature type="compositionally biased region" description="Basic residues" evidence="4">
    <location>
        <begin position="129"/>
        <end position="138"/>
    </location>
</feature>
<dbReference type="GO" id="GO:0000981">
    <property type="term" value="F:DNA-binding transcription factor activity, RNA polymerase II-specific"/>
    <property type="evidence" value="ECO:0007669"/>
    <property type="project" value="InterPro"/>
</dbReference>
<dbReference type="PROSITE" id="PS00463">
    <property type="entry name" value="ZN2_CY6_FUNGAL_1"/>
    <property type="match status" value="1"/>
</dbReference>
<feature type="domain" description="Zn(2)-C6 fungal-type" evidence="5">
    <location>
        <begin position="39"/>
        <end position="70"/>
    </location>
</feature>
<evidence type="ECO:0000256" key="4">
    <source>
        <dbReference type="SAM" id="MobiDB-lite"/>
    </source>
</evidence>
<dbReference type="GO" id="GO:0003677">
    <property type="term" value="F:DNA binding"/>
    <property type="evidence" value="ECO:0007669"/>
    <property type="project" value="InterPro"/>
</dbReference>
<dbReference type="InterPro" id="IPR001138">
    <property type="entry name" value="Zn2Cys6_DnaBD"/>
</dbReference>
<dbReference type="PANTHER" id="PTHR31001:SF81">
    <property type="entry name" value="ZN(II)2CYS6 TRANSCRIPTION FACTOR"/>
    <property type="match status" value="1"/>
</dbReference>
<feature type="compositionally biased region" description="Basic and acidic residues" evidence="4">
    <location>
        <begin position="717"/>
        <end position="733"/>
    </location>
</feature>
<dbReference type="Proteomes" id="UP000077248">
    <property type="component" value="Unassembled WGS sequence"/>
</dbReference>
<feature type="region of interest" description="Disordered" evidence="4">
    <location>
        <begin position="1"/>
        <end position="35"/>
    </location>
</feature>
<comment type="subcellular location">
    <subcellularLocation>
        <location evidence="1">Nucleus</location>
    </subcellularLocation>
</comment>
<dbReference type="GO" id="GO:0006351">
    <property type="term" value="P:DNA-templated transcription"/>
    <property type="evidence" value="ECO:0007669"/>
    <property type="project" value="InterPro"/>
</dbReference>
<organism evidence="6 7">
    <name type="scientific">Alternaria alternata</name>
    <name type="common">Alternaria rot fungus</name>
    <name type="synonym">Torula alternata</name>
    <dbReference type="NCBI Taxonomy" id="5599"/>
    <lineage>
        <taxon>Eukaryota</taxon>
        <taxon>Fungi</taxon>
        <taxon>Dikarya</taxon>
        <taxon>Ascomycota</taxon>
        <taxon>Pezizomycotina</taxon>
        <taxon>Dothideomycetes</taxon>
        <taxon>Pleosporomycetidae</taxon>
        <taxon>Pleosporales</taxon>
        <taxon>Pleosporineae</taxon>
        <taxon>Pleosporaceae</taxon>
        <taxon>Alternaria</taxon>
        <taxon>Alternaria sect. Alternaria</taxon>
        <taxon>Alternaria alternata complex</taxon>
    </lineage>
</organism>
<dbReference type="InterPro" id="IPR007219">
    <property type="entry name" value="XnlR_reg_dom"/>
</dbReference>
<gene>
    <name evidence="6" type="ORF">CC77DRAFT_279987</name>
</gene>
<dbReference type="Pfam" id="PF00172">
    <property type="entry name" value="Zn_clus"/>
    <property type="match status" value="1"/>
</dbReference>
<dbReference type="SMART" id="SM00066">
    <property type="entry name" value="GAL4"/>
    <property type="match status" value="1"/>
</dbReference>
<feature type="compositionally biased region" description="Low complexity" evidence="4">
    <location>
        <begin position="741"/>
        <end position="753"/>
    </location>
</feature>
<dbReference type="SMART" id="SM00906">
    <property type="entry name" value="Fungal_trans"/>
    <property type="match status" value="1"/>
</dbReference>
<feature type="compositionally biased region" description="Polar residues" evidence="4">
    <location>
        <begin position="893"/>
        <end position="908"/>
    </location>
</feature>
<evidence type="ECO:0000256" key="2">
    <source>
        <dbReference type="ARBA" id="ARBA00022723"/>
    </source>
</evidence>
<evidence type="ECO:0000256" key="3">
    <source>
        <dbReference type="ARBA" id="ARBA00023242"/>
    </source>
</evidence>
<dbReference type="PANTHER" id="PTHR31001">
    <property type="entry name" value="UNCHARACTERIZED TRANSCRIPTIONAL REGULATORY PROTEIN"/>
    <property type="match status" value="1"/>
</dbReference>
<dbReference type="InterPro" id="IPR050613">
    <property type="entry name" value="Sec_Metabolite_Reg"/>
</dbReference>
<evidence type="ECO:0000313" key="6">
    <source>
        <dbReference type="EMBL" id="OAG17144.1"/>
    </source>
</evidence>
<evidence type="ECO:0000313" key="7">
    <source>
        <dbReference type="Proteomes" id="UP000077248"/>
    </source>
</evidence>
<feature type="region of interest" description="Disordered" evidence="4">
    <location>
        <begin position="702"/>
        <end position="769"/>
    </location>
</feature>
<dbReference type="STRING" id="5599.A0A177DBF9"/>
<dbReference type="SUPFAM" id="SSF57701">
    <property type="entry name" value="Zn2/Cys6 DNA-binding domain"/>
    <property type="match status" value="1"/>
</dbReference>
<name>A0A177DBF9_ALTAL</name>
<keyword evidence="3" id="KW-0539">Nucleus</keyword>
<dbReference type="InterPro" id="IPR036864">
    <property type="entry name" value="Zn2-C6_fun-type_DNA-bd_sf"/>
</dbReference>
<dbReference type="GO" id="GO:0008270">
    <property type="term" value="F:zinc ion binding"/>
    <property type="evidence" value="ECO:0007669"/>
    <property type="project" value="InterPro"/>
</dbReference>
<dbReference type="CDD" id="cd00067">
    <property type="entry name" value="GAL4"/>
    <property type="match status" value="1"/>
</dbReference>
<feature type="region of interest" description="Disordered" evidence="4">
    <location>
        <begin position="107"/>
        <end position="138"/>
    </location>
</feature>
<dbReference type="RefSeq" id="XP_018382565.1">
    <property type="nucleotide sequence ID" value="XM_018530996.1"/>
</dbReference>
<dbReference type="VEuPathDB" id="FungiDB:CC77DRAFT_279987"/>
<dbReference type="EMBL" id="KV441487">
    <property type="protein sequence ID" value="OAG17144.1"/>
    <property type="molecule type" value="Genomic_DNA"/>
</dbReference>
<dbReference type="GO" id="GO:0005634">
    <property type="term" value="C:nucleus"/>
    <property type="evidence" value="ECO:0007669"/>
    <property type="project" value="UniProtKB-SubCell"/>
</dbReference>
<accession>A0A177DBF9</accession>